<evidence type="ECO:0000259" key="2">
    <source>
        <dbReference type="Pfam" id="PF18812"/>
    </source>
</evidence>
<name>A0AAE6ISF2_TREPH</name>
<evidence type="ECO:0000256" key="1">
    <source>
        <dbReference type="SAM" id="MobiDB-lite"/>
    </source>
</evidence>
<dbReference type="RefSeq" id="WP_024751750.1">
    <property type="nucleotide sequence ID" value="NZ_CP042813.1"/>
</dbReference>
<reference evidence="3 4" key="1">
    <citation type="submission" date="2019-08" db="EMBL/GenBank/DDBJ databases">
        <authorList>
            <person name="Kuhnert P."/>
        </authorList>
    </citation>
    <scope>NUCLEOTIDE SEQUENCE [LARGE SCALE GENOMIC DNA]</scope>
    <source>
        <strain evidence="3 4">B36.5</strain>
    </source>
</reference>
<accession>A0AAE6ISF2</accession>
<feature type="region of interest" description="Disordered" evidence="1">
    <location>
        <begin position="505"/>
        <end position="539"/>
    </location>
</feature>
<evidence type="ECO:0000313" key="4">
    <source>
        <dbReference type="Proteomes" id="UP000323594"/>
    </source>
</evidence>
<dbReference type="Pfam" id="PF18812">
    <property type="entry name" value="PBECR3"/>
    <property type="match status" value="1"/>
</dbReference>
<sequence length="539" mass="60883">MRTVLLLRKSAESEKFIFNAIKKKILDYLASLEKKEKAAIEKAFSKMLMLAKGGKGLPVGTVRDWKGKKFIKTAPGKWKPKYESHSRGAKLAISALKKKIAACDTAKDMMNVMLENRDRFSDKNGNPLPFVQELSKFITETQEKKRTGGASKKETLSENDKKYYKTLLIDTAEKFRVGTGTKDEYQKYLGEPINTPLGIVKMGENQYQKFVKNNRQDLFIAAHDTLKDPALVFTAENGAKVYTKCFLTSKGKQKNIVSITIDKGDVSVSISTHEERLNQIFKKIEKAGILYEKEPGSRDGTVHRKGAADRDGITHIPTTSIPDSDKKTSAGLEKNHKQYYAAEHTSGDEAGKFTNKGAEKKWYEKPPATEKELLDFAKRAIEENANERLFVGHVSSEAQKRIKEVTGLDAKSIILDSNSVRHVMNKEAHNLELEDLKYMQEVINDPSSIKLSERKHRYNPVIEFRKDINGEITFVEEFRSNRGQLELVTCYRKKRKSAVKVSMLRKSTPPETNVRNCDDGQTDISISQSQEKSSIKKAG</sequence>
<proteinExistence type="predicted"/>
<dbReference type="Proteomes" id="UP000323594">
    <property type="component" value="Chromosome"/>
</dbReference>
<dbReference type="AlphaFoldDB" id="A0AAE6ISF2"/>
<gene>
    <name evidence="3" type="ORF">FUT82_04810</name>
</gene>
<dbReference type="GeneID" id="57754012"/>
<feature type="compositionally biased region" description="Low complexity" evidence="1">
    <location>
        <begin position="524"/>
        <end position="539"/>
    </location>
</feature>
<dbReference type="InterPro" id="IPR041301">
    <property type="entry name" value="PBECR3"/>
</dbReference>
<evidence type="ECO:0000313" key="3">
    <source>
        <dbReference type="EMBL" id="QEJ97383.1"/>
    </source>
</evidence>
<organism evidence="3 4">
    <name type="scientific">Treponema phagedenis</name>
    <dbReference type="NCBI Taxonomy" id="162"/>
    <lineage>
        <taxon>Bacteria</taxon>
        <taxon>Pseudomonadati</taxon>
        <taxon>Spirochaetota</taxon>
        <taxon>Spirochaetia</taxon>
        <taxon>Spirochaetales</taxon>
        <taxon>Treponemataceae</taxon>
        <taxon>Treponema</taxon>
    </lineage>
</organism>
<protein>
    <recommendedName>
        <fullName evidence="2">Phage-Barnase-EndoU-ColicinE5/D-RelE like nuclease 3 domain-containing protein</fullName>
    </recommendedName>
</protein>
<dbReference type="EMBL" id="CP042817">
    <property type="protein sequence ID" value="QEJ97383.1"/>
    <property type="molecule type" value="Genomic_DNA"/>
</dbReference>
<feature type="domain" description="Phage-Barnase-EndoU-ColicinE5/D-RelE like nuclease 3" evidence="2">
    <location>
        <begin position="395"/>
        <end position="496"/>
    </location>
</feature>